<gene>
    <name evidence="2" type="ORF">HID58_051842</name>
</gene>
<accession>A0ABQ8AAA1</accession>
<organism evidence="2 3">
    <name type="scientific">Brassica napus</name>
    <name type="common">Rape</name>
    <dbReference type="NCBI Taxonomy" id="3708"/>
    <lineage>
        <taxon>Eukaryota</taxon>
        <taxon>Viridiplantae</taxon>
        <taxon>Streptophyta</taxon>
        <taxon>Embryophyta</taxon>
        <taxon>Tracheophyta</taxon>
        <taxon>Spermatophyta</taxon>
        <taxon>Magnoliopsida</taxon>
        <taxon>eudicotyledons</taxon>
        <taxon>Gunneridae</taxon>
        <taxon>Pentapetalae</taxon>
        <taxon>rosids</taxon>
        <taxon>malvids</taxon>
        <taxon>Brassicales</taxon>
        <taxon>Brassicaceae</taxon>
        <taxon>Brassiceae</taxon>
        <taxon>Brassica</taxon>
    </lineage>
</organism>
<name>A0ABQ8AAA1_BRANA</name>
<feature type="region of interest" description="Disordered" evidence="1">
    <location>
        <begin position="186"/>
        <end position="213"/>
    </location>
</feature>
<feature type="region of interest" description="Disordered" evidence="1">
    <location>
        <begin position="279"/>
        <end position="309"/>
    </location>
</feature>
<evidence type="ECO:0000256" key="1">
    <source>
        <dbReference type="SAM" id="MobiDB-lite"/>
    </source>
</evidence>
<comment type="caution">
    <text evidence="2">The sequence shown here is derived from an EMBL/GenBank/DDBJ whole genome shotgun (WGS) entry which is preliminary data.</text>
</comment>
<feature type="region of interest" description="Disordered" evidence="1">
    <location>
        <begin position="25"/>
        <end position="53"/>
    </location>
</feature>
<keyword evidence="3" id="KW-1185">Reference proteome</keyword>
<feature type="compositionally biased region" description="Basic and acidic residues" evidence="1">
    <location>
        <begin position="199"/>
        <end position="213"/>
    </location>
</feature>
<reference evidence="2 3" key="1">
    <citation type="submission" date="2021-05" db="EMBL/GenBank/DDBJ databases">
        <title>Genome Assembly of Synthetic Allotetraploid Brassica napus Reveals Homoeologous Exchanges between Subgenomes.</title>
        <authorList>
            <person name="Davis J.T."/>
        </authorList>
    </citation>
    <scope>NUCLEOTIDE SEQUENCE [LARGE SCALE GENOMIC DNA]</scope>
    <source>
        <strain evidence="3">cv. Da-Ae</strain>
        <tissue evidence="2">Seedling</tissue>
    </source>
</reference>
<sequence length="309" mass="34966">MLECAGEAFTTKSDSLEIVTSDVERQFSPTRKTEVVSIPPSGPVQTAPQGNKPRERWKLCADNMTLLVFDGSELDAGVDSHLHWTPDSQTNGSKLDAGVDSHLHRTSDSQTDEDMVVRLSRTKGRAQVMNMMLHGRLKSLDKAFRVTCSSANKLYGRDTKRTRTENQIDGPRRVLRRDLLLSQNMKRNKAEQKQSSSVKSREQRRDAAENEVGDRLGFDSCGIREGFRRDERRDSGEMRGEIQERFGRDERRYSGEMNDEIATCVAVEREWEDGEFDLGNESWVSPKPTSPLHLHSTGGKEGRHKIDLS</sequence>
<proteinExistence type="predicted"/>
<evidence type="ECO:0000313" key="2">
    <source>
        <dbReference type="EMBL" id="KAH0889413.1"/>
    </source>
</evidence>
<feature type="region of interest" description="Disordered" evidence="1">
    <location>
        <begin position="229"/>
        <end position="251"/>
    </location>
</feature>
<evidence type="ECO:0000313" key="3">
    <source>
        <dbReference type="Proteomes" id="UP000824890"/>
    </source>
</evidence>
<feature type="compositionally biased region" description="Basic and acidic residues" evidence="1">
    <location>
        <begin position="298"/>
        <end position="309"/>
    </location>
</feature>
<dbReference type="Proteomes" id="UP000824890">
    <property type="component" value="Unassembled WGS sequence"/>
</dbReference>
<dbReference type="EMBL" id="JAGKQM010000013">
    <property type="protein sequence ID" value="KAH0889413.1"/>
    <property type="molecule type" value="Genomic_DNA"/>
</dbReference>
<protein>
    <submittedName>
        <fullName evidence="2">Uncharacterized protein</fullName>
    </submittedName>
</protein>